<dbReference type="Proteomes" id="UP000319424">
    <property type="component" value="Unassembled WGS sequence"/>
</dbReference>
<proteinExistence type="predicted"/>
<gene>
    <name evidence="2" type="ORF">FL857_10385</name>
</gene>
<evidence type="ECO:0000313" key="2">
    <source>
        <dbReference type="EMBL" id="TRW23179.1"/>
    </source>
</evidence>
<comment type="caution">
    <text evidence="2">The sequence shown here is derived from an EMBL/GenBank/DDBJ whole genome shotgun (WGS) entry which is preliminary data.</text>
</comment>
<name>A0A552UY86_9FIRM</name>
<feature type="compositionally biased region" description="Basic and acidic residues" evidence="1">
    <location>
        <begin position="254"/>
        <end position="287"/>
    </location>
</feature>
<dbReference type="InterPro" id="IPR024234">
    <property type="entry name" value="DUF3801"/>
</dbReference>
<dbReference type="RefSeq" id="WP_144398756.1">
    <property type="nucleotide sequence ID" value="NZ_VJXW01000020.1"/>
</dbReference>
<feature type="region of interest" description="Disordered" evidence="1">
    <location>
        <begin position="167"/>
        <end position="287"/>
    </location>
</feature>
<accession>A0A552UY86</accession>
<evidence type="ECO:0000256" key="1">
    <source>
        <dbReference type="SAM" id="MobiDB-lite"/>
    </source>
</evidence>
<dbReference type="EMBL" id="VJXW01000020">
    <property type="protein sequence ID" value="TRW23179.1"/>
    <property type="molecule type" value="Genomic_DNA"/>
</dbReference>
<sequence>MLIIINENETLKELENETEKSIRNVKDFFTKNPDGSDKMPMKIVKINFSALKITGELLLNILKKLVAIQRDEFSDYSAFMKTIRDDKINTQMKKGVSLDVADYKVDDLKLFKKAMKENHVDYIIQKYGHKDANGNEQYSIFFRVQDTGVFSKALETYEKMLEEKYTSKTYQKESQKEDTNYYDKNNEKDDLNEQKKTEFERGEKDTDLDGVPDRVDVDKDNINVSTINDLNKREKGNTVQRKNSLDARPSMIRRLFEKKDYIAEKNEDKDKNRQLKKEKSTPTRGDR</sequence>
<dbReference type="Pfam" id="PF12687">
    <property type="entry name" value="DUF3801"/>
    <property type="match status" value="1"/>
</dbReference>
<feature type="compositionally biased region" description="Basic and acidic residues" evidence="1">
    <location>
        <begin position="167"/>
        <end position="221"/>
    </location>
</feature>
<evidence type="ECO:0000313" key="3">
    <source>
        <dbReference type="Proteomes" id="UP000319424"/>
    </source>
</evidence>
<protein>
    <submittedName>
        <fullName evidence="2">DUF3801 domain-containing protein</fullName>
    </submittedName>
</protein>
<organism evidence="2 3">
    <name type="scientific">Criibacterium bergeronii</name>
    <dbReference type="NCBI Taxonomy" id="1871336"/>
    <lineage>
        <taxon>Bacteria</taxon>
        <taxon>Bacillati</taxon>
        <taxon>Bacillota</taxon>
        <taxon>Clostridia</taxon>
        <taxon>Peptostreptococcales</taxon>
        <taxon>Filifactoraceae</taxon>
        <taxon>Criibacterium</taxon>
    </lineage>
</organism>
<dbReference type="AlphaFoldDB" id="A0A552UY86"/>
<reference evidence="2 3" key="1">
    <citation type="submission" date="2019-07" db="EMBL/GenBank/DDBJ databases">
        <title>Criibacterium bergeronii gen. nov., sp. nov. isolated from human clinical samples.</title>
        <authorList>
            <person name="Maheux A.F."/>
            <person name="Boudreau D.K."/>
            <person name="Berube E."/>
            <person name="Brodeur S."/>
            <person name="Bernard K.A."/>
            <person name="Abed J.Y."/>
            <person name="Ducrey E."/>
            <person name="Guay E.F."/>
            <person name="Raymond F."/>
            <person name="Corbeil J."/>
            <person name="Domingo M.-C."/>
            <person name="Roy P.H."/>
            <person name="Boissinot M."/>
            <person name="Tocheva E.I."/>
            <person name="Omar R.F."/>
        </authorList>
    </citation>
    <scope>NUCLEOTIDE SEQUENCE [LARGE SCALE GENOMIC DNA]</scope>
    <source>
        <strain evidence="2 3">CCRI-24246</strain>
    </source>
</reference>